<dbReference type="InterPro" id="IPR050416">
    <property type="entry name" value="FAD-linked_Oxidoreductase"/>
</dbReference>
<dbReference type="Proteomes" id="UP000054007">
    <property type="component" value="Unassembled WGS sequence"/>
</dbReference>
<feature type="domain" description="FAD-binding PCMH-type" evidence="7">
    <location>
        <begin position="137"/>
        <end position="342"/>
    </location>
</feature>
<dbReference type="PROSITE" id="PS51387">
    <property type="entry name" value="FAD_PCMH"/>
    <property type="match status" value="1"/>
</dbReference>
<dbReference type="SUPFAM" id="SSF56176">
    <property type="entry name" value="FAD-binding/transporter-associated domain-like"/>
    <property type="match status" value="2"/>
</dbReference>
<dbReference type="InterPro" id="IPR012951">
    <property type="entry name" value="BBE"/>
</dbReference>
<dbReference type="InterPro" id="IPR016167">
    <property type="entry name" value="FAD-bd_PCMH_sub1"/>
</dbReference>
<name>A0A0D7BJI5_9AGAR</name>
<keyword evidence="5" id="KW-0560">Oxidoreductase</keyword>
<keyword evidence="9" id="KW-1185">Reference proteome</keyword>
<dbReference type="Gene3D" id="3.30.43.10">
    <property type="entry name" value="Uridine Diphospho-n-acetylenolpyruvylglucosamine Reductase, domain 2"/>
    <property type="match status" value="1"/>
</dbReference>
<reference evidence="8 9" key="1">
    <citation type="journal article" date="2015" name="Fungal Genet. Biol.">
        <title>Evolution of novel wood decay mechanisms in Agaricales revealed by the genome sequences of Fistulina hepatica and Cylindrobasidium torrendii.</title>
        <authorList>
            <person name="Floudas D."/>
            <person name="Held B.W."/>
            <person name="Riley R."/>
            <person name="Nagy L.G."/>
            <person name="Koehler G."/>
            <person name="Ransdell A.S."/>
            <person name="Younus H."/>
            <person name="Chow J."/>
            <person name="Chiniquy J."/>
            <person name="Lipzen A."/>
            <person name="Tritt A."/>
            <person name="Sun H."/>
            <person name="Haridas S."/>
            <person name="LaButti K."/>
            <person name="Ohm R.A."/>
            <person name="Kues U."/>
            <person name="Blanchette R.A."/>
            <person name="Grigoriev I.V."/>
            <person name="Minto R.E."/>
            <person name="Hibbett D.S."/>
        </authorList>
    </citation>
    <scope>NUCLEOTIDE SEQUENCE [LARGE SCALE GENOMIC DNA]</scope>
    <source>
        <strain evidence="8 9">FP15055 ss-10</strain>
    </source>
</reference>
<dbReference type="InterPro" id="IPR016166">
    <property type="entry name" value="FAD-bd_PCMH"/>
</dbReference>
<evidence type="ECO:0000256" key="6">
    <source>
        <dbReference type="SAM" id="MobiDB-lite"/>
    </source>
</evidence>
<evidence type="ECO:0000259" key="7">
    <source>
        <dbReference type="PROSITE" id="PS51387"/>
    </source>
</evidence>
<dbReference type="AlphaFoldDB" id="A0A0D7BJI5"/>
<dbReference type="Gene3D" id="3.30.465.10">
    <property type="match status" value="2"/>
</dbReference>
<evidence type="ECO:0000256" key="5">
    <source>
        <dbReference type="ARBA" id="ARBA00023002"/>
    </source>
</evidence>
<dbReference type="STRING" id="1314674.A0A0D7BJI5"/>
<feature type="region of interest" description="Disordered" evidence="6">
    <location>
        <begin position="117"/>
        <end position="172"/>
    </location>
</feature>
<comment type="similarity">
    <text evidence="2">Belongs to the oxygen-dependent FAD-linked oxidoreductase family.</text>
</comment>
<dbReference type="Pfam" id="PF08031">
    <property type="entry name" value="BBE"/>
    <property type="match status" value="1"/>
</dbReference>
<evidence type="ECO:0000256" key="1">
    <source>
        <dbReference type="ARBA" id="ARBA00001974"/>
    </source>
</evidence>
<organism evidence="8 9">
    <name type="scientific">Cylindrobasidium torrendii FP15055 ss-10</name>
    <dbReference type="NCBI Taxonomy" id="1314674"/>
    <lineage>
        <taxon>Eukaryota</taxon>
        <taxon>Fungi</taxon>
        <taxon>Dikarya</taxon>
        <taxon>Basidiomycota</taxon>
        <taxon>Agaricomycotina</taxon>
        <taxon>Agaricomycetes</taxon>
        <taxon>Agaricomycetidae</taxon>
        <taxon>Agaricales</taxon>
        <taxon>Marasmiineae</taxon>
        <taxon>Physalacriaceae</taxon>
        <taxon>Cylindrobasidium</taxon>
    </lineage>
</organism>
<evidence type="ECO:0000256" key="2">
    <source>
        <dbReference type="ARBA" id="ARBA00005466"/>
    </source>
</evidence>
<dbReference type="InterPro" id="IPR016169">
    <property type="entry name" value="FAD-bd_PCMH_sub2"/>
</dbReference>
<evidence type="ECO:0000313" key="9">
    <source>
        <dbReference type="Proteomes" id="UP000054007"/>
    </source>
</evidence>
<dbReference type="GO" id="GO:0016491">
    <property type="term" value="F:oxidoreductase activity"/>
    <property type="evidence" value="ECO:0007669"/>
    <property type="project" value="UniProtKB-KW"/>
</dbReference>
<proteinExistence type="inferred from homology"/>
<comment type="cofactor">
    <cofactor evidence="1">
        <name>FAD</name>
        <dbReference type="ChEBI" id="CHEBI:57692"/>
    </cofactor>
</comment>
<dbReference type="EMBL" id="KN880478">
    <property type="protein sequence ID" value="KIY69781.1"/>
    <property type="molecule type" value="Genomic_DNA"/>
</dbReference>
<dbReference type="OrthoDB" id="9996127at2759"/>
<evidence type="ECO:0000313" key="8">
    <source>
        <dbReference type="EMBL" id="KIY69781.1"/>
    </source>
</evidence>
<sequence>MSAHNIPLEVASAASPSIPDWPSLKEKLALIVKGSVYLNSETQFQQQTRLFNGSIKTDAALLVCPLDANDVSGTIIFCNIHGLSPSVKGAGYGTAGWAVGGDVIMDLRNITGAKIDIPGSDGTETPATDAGAAWPRMRPAPATARFLEEPSPSMGSPTHTPPAASTQPCPPSILSSPTAAPFVPGFTSWKSSFSPPPNPLFSGMSSPFSSDSMNVLAPPVPIHPHALVTFGAGMSQRQVDIFSNEHPLRARSQSGTSCTIPYHIPLAAHPAGASVLLLGGFGFLSRLHGLCSDNLVEVEMVLADGSIVTVNETSHPDLWWAVRGAGPAFGIVTRYTAKAYPIVSVYSGNLIYRFNKATAASLLKHFRDTVKNAPPELYANVILTAGPAGKDSLVVIQLCYNGLRERGKLFLDAILAWNGDKCLLNEVNEKSFLNQQDSVAQVLRGKEGRQWFIRSALVNSLPDSVVHDSVNQFSETPSGCTWLFELAGGRISEIKDSCIPAAHREAQFTIVALHQWDIGLSDSRCKLSAEKWITKTLEPYHSGGPIPSFLGRHEAPERIISCYGKENFERLKEVKRKYDPENMFQHNFWPVHADGSLIEKETELESPAVETRRRR</sequence>
<keyword evidence="4" id="KW-0274">FAD</keyword>
<dbReference type="PANTHER" id="PTHR42973">
    <property type="entry name" value="BINDING OXIDOREDUCTASE, PUTATIVE (AFU_ORTHOLOGUE AFUA_1G17690)-RELATED"/>
    <property type="match status" value="1"/>
</dbReference>
<gene>
    <name evidence="8" type="ORF">CYLTODRAFT_393048</name>
</gene>
<feature type="compositionally biased region" description="Polar residues" evidence="6">
    <location>
        <begin position="153"/>
        <end position="172"/>
    </location>
</feature>
<protein>
    <recommendedName>
        <fullName evidence="7">FAD-binding PCMH-type domain-containing protein</fullName>
    </recommendedName>
</protein>
<dbReference type="Gene3D" id="3.40.462.20">
    <property type="match status" value="1"/>
</dbReference>
<evidence type="ECO:0000256" key="4">
    <source>
        <dbReference type="ARBA" id="ARBA00022827"/>
    </source>
</evidence>
<keyword evidence="3" id="KW-0285">Flavoprotein</keyword>
<dbReference type="InterPro" id="IPR036318">
    <property type="entry name" value="FAD-bd_PCMH-like_sf"/>
</dbReference>
<accession>A0A0D7BJI5</accession>
<dbReference type="GO" id="GO:0071949">
    <property type="term" value="F:FAD binding"/>
    <property type="evidence" value="ECO:0007669"/>
    <property type="project" value="InterPro"/>
</dbReference>
<evidence type="ECO:0000256" key="3">
    <source>
        <dbReference type="ARBA" id="ARBA00022630"/>
    </source>
</evidence>
<dbReference type="PANTHER" id="PTHR42973:SF39">
    <property type="entry name" value="FAD-BINDING PCMH-TYPE DOMAIN-CONTAINING PROTEIN"/>
    <property type="match status" value="1"/>
</dbReference>